<dbReference type="EMBL" id="SMLM01000002">
    <property type="protein sequence ID" value="TFZ03084.1"/>
    <property type="molecule type" value="Genomic_DNA"/>
</dbReference>
<dbReference type="SUPFAM" id="SSF81296">
    <property type="entry name" value="E set domains"/>
    <property type="match status" value="1"/>
</dbReference>
<keyword evidence="7" id="KW-1185">Reference proteome</keyword>
<dbReference type="InterPro" id="IPR014756">
    <property type="entry name" value="Ig_E-set"/>
</dbReference>
<comment type="caution">
    <text evidence="6">The sequence shown here is derived from an EMBL/GenBank/DDBJ whole genome shotgun (WGS) entry which is preliminary data.</text>
</comment>
<gene>
    <name evidence="6" type="ORF">EZ313_17890</name>
</gene>
<dbReference type="Gene3D" id="2.60.40.10">
    <property type="entry name" value="Immunoglobulins"/>
    <property type="match status" value="1"/>
</dbReference>
<dbReference type="InterPro" id="IPR037293">
    <property type="entry name" value="Gal_Oxidase_central_sf"/>
</dbReference>
<dbReference type="InterPro" id="IPR015202">
    <property type="entry name" value="GO-like_E_set"/>
</dbReference>
<name>A0A4Z0BX56_9BURK</name>
<organism evidence="6 7">
    <name type="scientific">Ramlibacter henchirensis</name>
    <dbReference type="NCBI Taxonomy" id="204072"/>
    <lineage>
        <taxon>Bacteria</taxon>
        <taxon>Pseudomonadati</taxon>
        <taxon>Pseudomonadota</taxon>
        <taxon>Betaproteobacteria</taxon>
        <taxon>Burkholderiales</taxon>
        <taxon>Comamonadaceae</taxon>
        <taxon>Ramlibacter</taxon>
    </lineage>
</organism>
<dbReference type="Pfam" id="PF01344">
    <property type="entry name" value="Kelch_1"/>
    <property type="match status" value="1"/>
</dbReference>
<feature type="domain" description="Galactose oxidase-like Early set" evidence="5">
    <location>
        <begin position="414"/>
        <end position="507"/>
    </location>
</feature>
<dbReference type="RefSeq" id="WP_135264607.1">
    <property type="nucleotide sequence ID" value="NZ_SMLM01000002.1"/>
</dbReference>
<dbReference type="InterPro" id="IPR011043">
    <property type="entry name" value="Gal_Oxase/kelch_b-propeller"/>
</dbReference>
<dbReference type="InterPro" id="IPR013783">
    <property type="entry name" value="Ig-like_fold"/>
</dbReference>
<dbReference type="Gene3D" id="2.130.10.80">
    <property type="entry name" value="Galactose oxidase/kelch, beta-propeller"/>
    <property type="match status" value="1"/>
</dbReference>
<dbReference type="InterPro" id="IPR006652">
    <property type="entry name" value="Kelch_1"/>
</dbReference>
<evidence type="ECO:0000313" key="7">
    <source>
        <dbReference type="Proteomes" id="UP000298180"/>
    </source>
</evidence>
<dbReference type="SUPFAM" id="SSF50965">
    <property type="entry name" value="Galactose oxidase, central domain"/>
    <property type="match status" value="1"/>
</dbReference>
<sequence>MKVAFRVAVVVASALLVARCGGGGGENPSPPISSNGVRPGSISLPPPPPPPPALRPELPVDAGNVLPQASVTGQWSRLQNLPISSVHNAYLPNGRIMLVGRNRNQTLWDPVTQSVSALPSPGYDLFCAGHGLLPDGRVLLAGGHIADFVGLAKASVYDPRTNSWTPAPDMNAGRWYPTVTTLPNGDALVVSGSMNTSMSMNTLPQVYQRATNSWRDLTSAQLSQPMYPMMFVAPDGRVVDVGPGTTTRSLDTSGTGSWSFVASRNHGFRDYGTAAMYAPGKILVVGGGDPPQASAEVIDLNASNPSWRTVRSMSVARRHHTSTLLPDGTVLVTGGTAGPGHNNPNSPVLSAELWNPATETWTTLATGTVPRLYHSAALLLPDGRVVVMGGERSAFAVEPAVEIFSPPYLFKGARPAMSSVPAQLAYGQRFTIQSADAAVISKVTLIRLSTVTHAFNMDQRLNVLPFTAGTGALDITAPLNANLAPPGFYMLFLIDANGAPSVGNILQLGAIDASTE</sequence>
<dbReference type="InterPro" id="IPR009880">
    <property type="entry name" value="Glyoxal_oxidase_N"/>
</dbReference>
<feature type="chain" id="PRO_5021311383" evidence="3">
    <location>
        <begin position="19"/>
        <end position="516"/>
    </location>
</feature>
<dbReference type="PANTHER" id="PTHR32208:SF21">
    <property type="entry name" value="LOW QUALITY PROTEIN: ALDEHYDE OXIDASE GLOX-LIKE"/>
    <property type="match status" value="1"/>
</dbReference>
<protein>
    <submittedName>
        <fullName evidence="6">DUF1929 domain-containing protein</fullName>
    </submittedName>
</protein>
<feature type="region of interest" description="Disordered" evidence="2">
    <location>
        <begin position="22"/>
        <end position="60"/>
    </location>
</feature>
<dbReference type="Proteomes" id="UP000298180">
    <property type="component" value="Unassembled WGS sequence"/>
</dbReference>
<evidence type="ECO:0000256" key="1">
    <source>
        <dbReference type="ARBA" id="ARBA00022729"/>
    </source>
</evidence>
<dbReference type="Pfam" id="PF09118">
    <property type="entry name" value="GO-like_E_set"/>
    <property type="match status" value="1"/>
</dbReference>
<evidence type="ECO:0000259" key="5">
    <source>
        <dbReference type="Pfam" id="PF09118"/>
    </source>
</evidence>
<feature type="domain" description="Glyoxal oxidase N-terminal" evidence="4">
    <location>
        <begin position="297"/>
        <end position="408"/>
    </location>
</feature>
<evidence type="ECO:0000313" key="6">
    <source>
        <dbReference type="EMBL" id="TFZ03084.1"/>
    </source>
</evidence>
<feature type="compositionally biased region" description="Pro residues" evidence="2">
    <location>
        <begin position="44"/>
        <end position="54"/>
    </location>
</feature>
<dbReference type="SMART" id="SM00612">
    <property type="entry name" value="Kelch"/>
    <property type="match status" value="3"/>
</dbReference>
<evidence type="ECO:0000259" key="4">
    <source>
        <dbReference type="Pfam" id="PF07250"/>
    </source>
</evidence>
<dbReference type="CDD" id="cd02851">
    <property type="entry name" value="E_set_GO_C"/>
    <property type="match status" value="1"/>
</dbReference>
<reference evidence="6 7" key="1">
    <citation type="submission" date="2019-03" db="EMBL/GenBank/DDBJ databases">
        <title>Ramlibacter henchirensis DSM 14656, whole genome shotgun sequence.</title>
        <authorList>
            <person name="Zhang X."/>
            <person name="Feng G."/>
            <person name="Zhu H."/>
        </authorList>
    </citation>
    <scope>NUCLEOTIDE SEQUENCE [LARGE SCALE GENOMIC DNA]</scope>
    <source>
        <strain evidence="6 7">DSM 14656</strain>
    </source>
</reference>
<evidence type="ECO:0000256" key="3">
    <source>
        <dbReference type="SAM" id="SignalP"/>
    </source>
</evidence>
<dbReference type="AlphaFoldDB" id="A0A4Z0BX56"/>
<proteinExistence type="predicted"/>
<evidence type="ECO:0000256" key="2">
    <source>
        <dbReference type="SAM" id="MobiDB-lite"/>
    </source>
</evidence>
<feature type="signal peptide" evidence="3">
    <location>
        <begin position="1"/>
        <end position="18"/>
    </location>
</feature>
<keyword evidence="1 3" id="KW-0732">Signal</keyword>
<accession>A0A4Z0BX56</accession>
<dbReference type="OrthoDB" id="8673369at2"/>
<dbReference type="PANTHER" id="PTHR32208">
    <property type="entry name" value="SECRETED PROTEIN-RELATED"/>
    <property type="match status" value="1"/>
</dbReference>
<dbReference type="Pfam" id="PF07250">
    <property type="entry name" value="Glyoxal_oxid_N"/>
    <property type="match status" value="1"/>
</dbReference>